<evidence type="ECO:0000313" key="7">
    <source>
        <dbReference type="Proteomes" id="UP001652409"/>
    </source>
</evidence>
<evidence type="ECO:0000256" key="1">
    <source>
        <dbReference type="ARBA" id="ARBA00023015"/>
    </source>
</evidence>
<dbReference type="EMBL" id="JAOQJL010000018">
    <property type="protein sequence ID" value="MCU6765821.1"/>
    <property type="molecule type" value="Genomic_DNA"/>
</dbReference>
<keyword evidence="4" id="KW-0804">Transcription</keyword>
<evidence type="ECO:0000259" key="5">
    <source>
        <dbReference type="Pfam" id="PF04542"/>
    </source>
</evidence>
<organism evidence="6 7">
    <name type="scientific">Blautia ammoniilytica</name>
    <dbReference type="NCBI Taxonomy" id="2981782"/>
    <lineage>
        <taxon>Bacteria</taxon>
        <taxon>Bacillati</taxon>
        <taxon>Bacillota</taxon>
        <taxon>Clostridia</taxon>
        <taxon>Lachnospirales</taxon>
        <taxon>Lachnospiraceae</taxon>
        <taxon>Blautia</taxon>
    </lineage>
</organism>
<comment type="caution">
    <text evidence="6">The sequence shown here is derived from an EMBL/GenBank/DDBJ whole genome shotgun (WGS) entry which is preliminary data.</text>
</comment>
<accession>A0ABT2TVL0</accession>
<evidence type="ECO:0000256" key="4">
    <source>
        <dbReference type="ARBA" id="ARBA00023163"/>
    </source>
</evidence>
<evidence type="ECO:0000256" key="3">
    <source>
        <dbReference type="ARBA" id="ARBA00023125"/>
    </source>
</evidence>
<dbReference type="PANTHER" id="PTHR43133">
    <property type="entry name" value="RNA POLYMERASE ECF-TYPE SIGMA FACTO"/>
    <property type="match status" value="1"/>
</dbReference>
<keyword evidence="7" id="KW-1185">Reference proteome</keyword>
<dbReference type="PANTHER" id="PTHR43133:SF8">
    <property type="entry name" value="RNA POLYMERASE SIGMA FACTOR HI_1459-RELATED"/>
    <property type="match status" value="1"/>
</dbReference>
<dbReference type="InterPro" id="IPR013325">
    <property type="entry name" value="RNA_pol_sigma_r2"/>
</dbReference>
<keyword evidence="3" id="KW-0238">DNA-binding</keyword>
<protein>
    <submittedName>
        <fullName evidence="6">Sigma-70 family RNA polymerase sigma factor</fullName>
    </submittedName>
</protein>
<proteinExistence type="predicted"/>
<sequence>MNNAEFQEFYEKYYEFSTRIANKIVKSHVVAEDISQETFFNLYKIKDALDCSSELRLQGLVAKAAVNKARDYLRKNYTKREIFQMDQIGQEKYLESVEDQFLDVEKKKYMFKALENLRKKNKKNYEIYVAIKILDIPPERVALVYKMSKNNVNNRIYRTKQWLMEEYTRIYDSFG</sequence>
<dbReference type="RefSeq" id="WP_158421737.1">
    <property type="nucleotide sequence ID" value="NZ_JAOQJL010000018.1"/>
</dbReference>
<dbReference type="Proteomes" id="UP001652409">
    <property type="component" value="Unassembled WGS sequence"/>
</dbReference>
<dbReference type="SUPFAM" id="SSF88946">
    <property type="entry name" value="Sigma2 domain of RNA polymerase sigma factors"/>
    <property type="match status" value="1"/>
</dbReference>
<keyword evidence="1" id="KW-0805">Transcription regulation</keyword>
<dbReference type="InterPro" id="IPR007627">
    <property type="entry name" value="RNA_pol_sigma70_r2"/>
</dbReference>
<reference evidence="6 7" key="1">
    <citation type="journal article" date="2021" name="ISME Commun">
        <title>Automated analysis of genomic sequences facilitates high-throughput and comprehensive description of bacteria.</title>
        <authorList>
            <person name="Hitch T.C.A."/>
        </authorList>
    </citation>
    <scope>NUCLEOTIDE SEQUENCE [LARGE SCALE GENOMIC DNA]</scope>
    <source>
        <strain evidence="6 7">Sanger_23</strain>
    </source>
</reference>
<dbReference type="InterPro" id="IPR014284">
    <property type="entry name" value="RNA_pol_sigma-70_dom"/>
</dbReference>
<name>A0ABT2TVL0_9FIRM</name>
<keyword evidence="2" id="KW-0731">Sigma factor</keyword>
<dbReference type="Gene3D" id="1.10.1740.10">
    <property type="match status" value="1"/>
</dbReference>
<evidence type="ECO:0000256" key="2">
    <source>
        <dbReference type="ARBA" id="ARBA00023082"/>
    </source>
</evidence>
<dbReference type="Pfam" id="PF04542">
    <property type="entry name" value="Sigma70_r2"/>
    <property type="match status" value="1"/>
</dbReference>
<gene>
    <name evidence="6" type="ORF">OCV61_10420</name>
</gene>
<dbReference type="InterPro" id="IPR039425">
    <property type="entry name" value="RNA_pol_sigma-70-like"/>
</dbReference>
<feature type="domain" description="RNA polymerase sigma-70 region 2" evidence="5">
    <location>
        <begin position="9"/>
        <end position="76"/>
    </location>
</feature>
<dbReference type="NCBIfam" id="TIGR02937">
    <property type="entry name" value="sigma70-ECF"/>
    <property type="match status" value="1"/>
</dbReference>
<evidence type="ECO:0000313" key="6">
    <source>
        <dbReference type="EMBL" id="MCU6765821.1"/>
    </source>
</evidence>